<dbReference type="EMBL" id="JACHOC010000003">
    <property type="protein sequence ID" value="MBB4622024.1"/>
    <property type="molecule type" value="Genomic_DNA"/>
</dbReference>
<keyword evidence="5" id="KW-1185">Reference proteome</keyword>
<evidence type="ECO:0000256" key="2">
    <source>
        <dbReference type="SAM" id="SignalP"/>
    </source>
</evidence>
<evidence type="ECO:0000259" key="3">
    <source>
        <dbReference type="Pfam" id="PF07940"/>
    </source>
</evidence>
<evidence type="ECO:0000313" key="5">
    <source>
        <dbReference type="Proteomes" id="UP000533637"/>
    </source>
</evidence>
<dbReference type="Gene3D" id="1.50.10.100">
    <property type="entry name" value="Chondroitin AC/alginate lyase"/>
    <property type="match status" value="1"/>
</dbReference>
<proteinExistence type="predicted"/>
<dbReference type="PANTHER" id="PTHR38045">
    <property type="entry name" value="CHROMOSOME 1, WHOLE GENOME SHOTGUN SEQUENCE"/>
    <property type="match status" value="1"/>
</dbReference>
<comment type="subcellular location">
    <subcellularLocation>
        <location evidence="1">Cell envelope</location>
    </subcellularLocation>
</comment>
<sequence>MNKAALLVVFCMTLFVPVCAQGIHFDSYPSHPRLLVKQGEEQKIKSGLAHNPEILRLHEYLLRQCDAFAMKPMLTYKKEGKRLLAVSREALRRIFYLSYAYRMTGEEKYLLRAEQEMIAVCSFNDWNPSHFLDTGEMTMAVALGYDWLFDKLSPDTRKLVKEAILNKGFAPSRDKRYNWFLSASNNWNQVCNAGLVYGALAVLEDHPGEAREIIERALSTVGLTLKGYAPDGAYPEGYNYWGYGTTFQVLMNAALESALGSDGGLSEAEGFLASARFMQFMTGTTGKCFNFSDSRESVFALPAMYWFADKLQDPSLLWNEKDILSRAELSFSDEENRFLPLIPIYGSQYKMKELMPPATKLWVGNGQTPVVLIRTGWQDGEGFYLGIKGGTASTSHAHMDAGSFVFDALGVRWVQDLGMQEYYSLEKENVDLWNSSQEGQRWDVFRYNNLAHSTLTVNGKYHRVKGFVPVTNIYSDDHKLGASLEMTGLFGGDLKSAVREVALINEKYLSVTDRVQADGQPASVRWTIVTGAVPRVLDSHMVELKKDGKCMQLIVDSPSATAISILDNVSKNSYDASNEGTYRVVFDVNLESGQGEEIKVRLVPATDR</sequence>
<accession>A0ABR6KKY9</accession>
<dbReference type="PANTHER" id="PTHR38045:SF1">
    <property type="entry name" value="HEPARINASE II_III-LIKE PROTEIN"/>
    <property type="match status" value="1"/>
</dbReference>
<evidence type="ECO:0000256" key="1">
    <source>
        <dbReference type="ARBA" id="ARBA00004196"/>
    </source>
</evidence>
<feature type="signal peptide" evidence="2">
    <location>
        <begin position="1"/>
        <end position="20"/>
    </location>
</feature>
<dbReference type="RefSeq" id="WP_183670376.1">
    <property type="nucleotide sequence ID" value="NZ_BMPB01000001.1"/>
</dbReference>
<keyword evidence="2" id="KW-0732">Signal</keyword>
<dbReference type="Gene3D" id="2.70.98.70">
    <property type="match status" value="1"/>
</dbReference>
<protein>
    <recommendedName>
        <fullName evidence="3">Heparinase II/III-like C-terminal domain-containing protein</fullName>
    </recommendedName>
</protein>
<feature type="domain" description="Heparinase II/III-like C-terminal" evidence="3">
    <location>
        <begin position="381"/>
        <end position="581"/>
    </location>
</feature>
<name>A0ABR6KKY9_9BACT</name>
<organism evidence="4 5">
    <name type="scientific">Parabacteroides faecis</name>
    <dbReference type="NCBI Taxonomy" id="1217282"/>
    <lineage>
        <taxon>Bacteria</taxon>
        <taxon>Pseudomonadati</taxon>
        <taxon>Bacteroidota</taxon>
        <taxon>Bacteroidia</taxon>
        <taxon>Bacteroidales</taxon>
        <taxon>Tannerellaceae</taxon>
        <taxon>Parabacteroides</taxon>
    </lineage>
</organism>
<reference evidence="4 5" key="1">
    <citation type="submission" date="2020-08" db="EMBL/GenBank/DDBJ databases">
        <title>Genomic Encyclopedia of Type Strains, Phase IV (KMG-IV): sequencing the most valuable type-strain genomes for metagenomic binning, comparative biology and taxonomic classification.</title>
        <authorList>
            <person name="Goeker M."/>
        </authorList>
    </citation>
    <scope>NUCLEOTIDE SEQUENCE [LARGE SCALE GENOMIC DNA]</scope>
    <source>
        <strain evidence="4 5">DSM 102983</strain>
    </source>
</reference>
<dbReference type="Proteomes" id="UP000533637">
    <property type="component" value="Unassembled WGS sequence"/>
</dbReference>
<dbReference type="SUPFAM" id="SSF48230">
    <property type="entry name" value="Chondroitin AC/alginate lyase"/>
    <property type="match status" value="1"/>
</dbReference>
<feature type="chain" id="PRO_5046146655" description="Heparinase II/III-like C-terminal domain-containing protein" evidence="2">
    <location>
        <begin position="21"/>
        <end position="608"/>
    </location>
</feature>
<evidence type="ECO:0000313" key="4">
    <source>
        <dbReference type="EMBL" id="MBB4622024.1"/>
    </source>
</evidence>
<gene>
    <name evidence="4" type="ORF">GGQ57_001921</name>
</gene>
<dbReference type="Pfam" id="PF07940">
    <property type="entry name" value="Hepar_II_III_C"/>
    <property type="match status" value="1"/>
</dbReference>
<comment type="caution">
    <text evidence="4">The sequence shown here is derived from an EMBL/GenBank/DDBJ whole genome shotgun (WGS) entry which is preliminary data.</text>
</comment>
<dbReference type="InterPro" id="IPR012480">
    <property type="entry name" value="Hepar_II_III_C"/>
</dbReference>
<dbReference type="InterPro" id="IPR008929">
    <property type="entry name" value="Chondroitin_lyas"/>
</dbReference>